<dbReference type="Gene3D" id="1.10.30.40">
    <property type="entry name" value="Ethanolamine ammonia-lyase light chain (EutC), N-terminal domain"/>
    <property type="match status" value="1"/>
</dbReference>
<comment type="cofactor">
    <cofactor evidence="5">
        <name>adenosylcob(III)alamin</name>
        <dbReference type="ChEBI" id="CHEBI:18408"/>
    </cofactor>
    <text evidence="5">Binds between the large and small subunits.</text>
</comment>
<dbReference type="GO" id="GO:0009350">
    <property type="term" value="C:ethanolamine ammonia-lyase complex"/>
    <property type="evidence" value="ECO:0007669"/>
    <property type="project" value="UniProtKB-UniRule"/>
</dbReference>
<dbReference type="UniPathway" id="UPA00560"/>
<comment type="subunit">
    <text evidence="5">The basic unit is a heterodimer which dimerizes to form tetramers. The heterotetramers trimerize; 6 large subunits form a core ring with 6 small subunits projecting outwards.</text>
</comment>
<dbReference type="Gene3D" id="3.40.50.11240">
    <property type="entry name" value="Ethanolamine ammonia-lyase light chain (EutC)"/>
    <property type="match status" value="1"/>
</dbReference>
<dbReference type="OrthoDB" id="114248at2"/>
<gene>
    <name evidence="5" type="primary">eutC</name>
    <name evidence="6" type="ORF">CAL15_12700</name>
</gene>
<evidence type="ECO:0000313" key="6">
    <source>
        <dbReference type="EMBL" id="ARP95162.1"/>
    </source>
</evidence>
<dbReference type="EC" id="4.3.1.7" evidence="5"/>
<dbReference type="KEGG" id="bgm:CAL15_12700"/>
<evidence type="ECO:0000256" key="1">
    <source>
        <dbReference type="ARBA" id="ARBA00022628"/>
    </source>
</evidence>
<feature type="binding site" evidence="5">
    <location>
        <position position="161"/>
    </location>
    <ligand>
        <name>adenosylcob(III)alamin</name>
        <dbReference type="ChEBI" id="CHEBI:18408"/>
    </ligand>
</feature>
<dbReference type="Proteomes" id="UP000194161">
    <property type="component" value="Chromosome"/>
</dbReference>
<evidence type="ECO:0000256" key="2">
    <source>
        <dbReference type="ARBA" id="ARBA00023239"/>
    </source>
</evidence>
<dbReference type="GO" id="GO:0046336">
    <property type="term" value="P:ethanolamine catabolic process"/>
    <property type="evidence" value="ECO:0007669"/>
    <property type="project" value="UniProtKB-UniRule"/>
</dbReference>
<dbReference type="InterPro" id="IPR009246">
    <property type="entry name" value="EutC"/>
</dbReference>
<dbReference type="STRING" id="463040.CAL15_12700"/>
<keyword evidence="2 5" id="KW-0456">Lyase</keyword>
<evidence type="ECO:0000313" key="7">
    <source>
        <dbReference type="Proteomes" id="UP000194161"/>
    </source>
</evidence>
<comment type="function">
    <text evidence="5">Catalyzes the deamination of various vicinal amino-alcohols to oxo compounds. Allows this organism to utilize ethanolamine as the sole source of nitrogen and carbon in the presence of external vitamin B12.</text>
</comment>
<evidence type="ECO:0000256" key="4">
    <source>
        <dbReference type="ARBA" id="ARBA00024446"/>
    </source>
</evidence>
<keyword evidence="3 5" id="KW-0170">Cobalt</keyword>
<keyword evidence="7" id="KW-1185">Reference proteome</keyword>
<evidence type="ECO:0000256" key="3">
    <source>
        <dbReference type="ARBA" id="ARBA00023285"/>
    </source>
</evidence>
<dbReference type="RefSeq" id="WP_086078926.1">
    <property type="nucleotide sequence ID" value="NZ_CP021111.1"/>
</dbReference>
<dbReference type="AlphaFoldDB" id="A0A1W6ZD36"/>
<dbReference type="GO" id="GO:0031471">
    <property type="term" value="C:ethanolamine degradation polyhedral organelle"/>
    <property type="evidence" value="ECO:0007669"/>
    <property type="project" value="UniProtKB-UniRule"/>
</dbReference>
<name>A0A1W6ZD36_9BORD</name>
<dbReference type="GO" id="GO:0008851">
    <property type="term" value="F:ethanolamine ammonia-lyase activity"/>
    <property type="evidence" value="ECO:0007669"/>
    <property type="project" value="UniProtKB-UniRule"/>
</dbReference>
<dbReference type="PANTHER" id="PTHR39330">
    <property type="entry name" value="ETHANOLAMINE AMMONIA-LYASE LIGHT CHAIN"/>
    <property type="match status" value="1"/>
</dbReference>
<sequence>MARLRSQASSDLDTLWDPLRRLTAARVGLPRSGASLRTPALLDFRLAHAQARDAVHAVLDMDGLQEELAELGLPVLKSRSAAVDRHTYLVRPDLGRQLQPASRAELQAQEGGHDLCIVIADGLSATAAQRHAGPLARALVPALRAQGWTLAPLVLLRHGRVATGDDIGQALRSRCVVVLIGERPGLSAPDSLGAYLTWGPRVGRVDAERNCVSNIRPAGLPPAQAAGKLAQLLGRMRTLGVSGVALKDDARPELA</sequence>
<dbReference type="InterPro" id="IPR042251">
    <property type="entry name" value="EutC_C"/>
</dbReference>
<feature type="binding site" evidence="5">
    <location>
        <position position="211"/>
    </location>
    <ligand>
        <name>adenosylcob(III)alamin</name>
        <dbReference type="ChEBI" id="CHEBI:18408"/>
    </ligand>
</feature>
<organism evidence="6 7">
    <name type="scientific">Bordetella genomosp. 13</name>
    <dbReference type="NCBI Taxonomy" id="463040"/>
    <lineage>
        <taxon>Bacteria</taxon>
        <taxon>Pseudomonadati</taxon>
        <taxon>Pseudomonadota</taxon>
        <taxon>Betaproteobacteria</taxon>
        <taxon>Burkholderiales</taxon>
        <taxon>Alcaligenaceae</taxon>
        <taxon>Bordetella</taxon>
    </lineage>
</organism>
<dbReference type="GO" id="GO:0031419">
    <property type="term" value="F:cobalamin binding"/>
    <property type="evidence" value="ECO:0007669"/>
    <property type="project" value="UniProtKB-UniRule"/>
</dbReference>
<keyword evidence="4 5" id="KW-1283">Bacterial microcompartment</keyword>
<protein>
    <recommendedName>
        <fullName evidence="5">Ethanolamine ammonia-lyase small subunit</fullName>
        <shortName evidence="5">EAL small subunit</shortName>
        <ecNumber evidence="5">4.3.1.7</ecNumber>
    </recommendedName>
</protein>
<keyword evidence="1 5" id="KW-0846">Cobalamin</keyword>
<dbReference type="PANTHER" id="PTHR39330:SF1">
    <property type="entry name" value="ETHANOLAMINE AMMONIA-LYASE SMALL SUBUNIT"/>
    <property type="match status" value="1"/>
</dbReference>
<comment type="catalytic activity">
    <reaction evidence="5">
        <text>ethanolamine = acetaldehyde + NH4(+)</text>
        <dbReference type="Rhea" id="RHEA:15313"/>
        <dbReference type="ChEBI" id="CHEBI:15343"/>
        <dbReference type="ChEBI" id="CHEBI:28938"/>
        <dbReference type="ChEBI" id="CHEBI:57603"/>
        <dbReference type="EC" id="4.3.1.7"/>
    </reaction>
</comment>
<evidence type="ECO:0000256" key="5">
    <source>
        <dbReference type="HAMAP-Rule" id="MF_00601"/>
    </source>
</evidence>
<feature type="binding site" evidence="5">
    <location>
        <position position="182"/>
    </location>
    <ligand>
        <name>adenosylcob(III)alamin</name>
        <dbReference type="ChEBI" id="CHEBI:18408"/>
    </ligand>
</feature>
<accession>A0A1W6ZD36</accession>
<dbReference type="InterPro" id="IPR042255">
    <property type="entry name" value="EutC_N"/>
</dbReference>
<proteinExistence type="inferred from homology"/>
<dbReference type="Pfam" id="PF05985">
    <property type="entry name" value="EutC"/>
    <property type="match status" value="1"/>
</dbReference>
<reference evidence="6 7" key="1">
    <citation type="submission" date="2017-05" db="EMBL/GenBank/DDBJ databases">
        <title>Complete and WGS of Bordetella genogroups.</title>
        <authorList>
            <person name="Spilker T."/>
            <person name="LiPuma J."/>
        </authorList>
    </citation>
    <scope>NUCLEOTIDE SEQUENCE [LARGE SCALE GENOMIC DNA]</scope>
    <source>
        <strain evidence="6 7">AU7206</strain>
    </source>
</reference>
<comment type="similarity">
    <text evidence="5">Belongs to the EutC family.</text>
</comment>
<dbReference type="GO" id="GO:0006520">
    <property type="term" value="P:amino acid metabolic process"/>
    <property type="evidence" value="ECO:0007669"/>
    <property type="project" value="InterPro"/>
</dbReference>
<dbReference type="NCBIfam" id="NF003971">
    <property type="entry name" value="PRK05465.1"/>
    <property type="match status" value="1"/>
</dbReference>
<dbReference type="EMBL" id="CP021111">
    <property type="protein sequence ID" value="ARP95162.1"/>
    <property type="molecule type" value="Genomic_DNA"/>
</dbReference>
<dbReference type="HAMAP" id="MF_00601">
    <property type="entry name" value="EutC"/>
    <property type="match status" value="1"/>
</dbReference>
<comment type="pathway">
    <text evidence="5">Amine and polyamine degradation; ethanolamine degradation.</text>
</comment>
<dbReference type="PIRSF" id="PIRSF018982">
    <property type="entry name" value="EutC"/>
    <property type="match status" value="1"/>
</dbReference>
<comment type="subcellular location">
    <subcellularLocation>
        <location evidence="5">Bacterial microcompartment</location>
    </subcellularLocation>
</comment>